<gene>
    <name evidence="1" type="ORF">SDC9_137176</name>
</gene>
<dbReference type="EMBL" id="VSSQ01037384">
    <property type="protein sequence ID" value="MPM90060.1"/>
    <property type="molecule type" value="Genomic_DNA"/>
</dbReference>
<comment type="caution">
    <text evidence="1">The sequence shown here is derived from an EMBL/GenBank/DDBJ whole genome shotgun (WGS) entry which is preliminary data.</text>
</comment>
<accession>A0A645DKT8</accession>
<reference evidence="1" key="1">
    <citation type="submission" date="2019-08" db="EMBL/GenBank/DDBJ databases">
        <authorList>
            <person name="Kucharzyk K."/>
            <person name="Murdoch R.W."/>
            <person name="Higgins S."/>
            <person name="Loffler F."/>
        </authorList>
    </citation>
    <scope>NUCLEOTIDE SEQUENCE</scope>
</reference>
<protein>
    <submittedName>
        <fullName evidence="1">Uncharacterized protein</fullName>
    </submittedName>
</protein>
<organism evidence="1">
    <name type="scientific">bioreactor metagenome</name>
    <dbReference type="NCBI Taxonomy" id="1076179"/>
    <lineage>
        <taxon>unclassified sequences</taxon>
        <taxon>metagenomes</taxon>
        <taxon>ecological metagenomes</taxon>
    </lineage>
</organism>
<proteinExistence type="predicted"/>
<sequence length="86" mass="9579">MVAYFTSSIEEMPDCLRRVSSLSIDILSLFKFLRIGLPFSTTITDFPEIKVSKKSIFISKYSNIIIKTVSTSATRKVISSPLPDTG</sequence>
<dbReference type="AlphaFoldDB" id="A0A645DKT8"/>
<name>A0A645DKT8_9ZZZZ</name>
<evidence type="ECO:0000313" key="1">
    <source>
        <dbReference type="EMBL" id="MPM90060.1"/>
    </source>
</evidence>